<accession>A0A2U4F3X1</accession>
<protein>
    <recommendedName>
        <fullName evidence="3">Transposase</fullName>
    </recommendedName>
</protein>
<sequence length="36" mass="3987">EKNKAISIARNFKKAGIDIKIISENTGLSIEEVENL</sequence>
<evidence type="ECO:0008006" key="3">
    <source>
        <dbReference type="Google" id="ProtNLM"/>
    </source>
</evidence>
<evidence type="ECO:0000313" key="2">
    <source>
        <dbReference type="Proteomes" id="UP000011663"/>
    </source>
</evidence>
<comment type="caution">
    <text evidence="1">The sequence shown here is derived from an EMBL/GenBank/DDBJ whole genome shotgun (WGS) entry which is preliminary data.</text>
</comment>
<organism evidence="1 2">
    <name type="scientific">Brachyspira hampsonii 30446</name>
    <dbReference type="NCBI Taxonomy" id="1289135"/>
    <lineage>
        <taxon>Bacteria</taxon>
        <taxon>Pseudomonadati</taxon>
        <taxon>Spirochaetota</taxon>
        <taxon>Spirochaetia</taxon>
        <taxon>Brachyspirales</taxon>
        <taxon>Brachyspiraceae</taxon>
        <taxon>Brachyspira</taxon>
    </lineage>
</organism>
<feature type="non-terminal residue" evidence="1">
    <location>
        <position position="1"/>
    </location>
</feature>
<reference evidence="1 2" key="1">
    <citation type="submission" date="2012-07" db="EMBL/GenBank/DDBJ databases">
        <title>Genome sequence of Brachyspira sp. 30446, isolated from a pig with mucohaemorrhagic colitis.</title>
        <authorList>
            <person name="Rubin J.E."/>
            <person name="Fernando C."/>
            <person name="Harding J.C.S."/>
            <person name="Hill J.E."/>
        </authorList>
    </citation>
    <scope>NUCLEOTIDE SEQUENCE [LARGE SCALE GENOMIC DNA]</scope>
    <source>
        <strain evidence="1 2">30446</strain>
    </source>
</reference>
<proteinExistence type="predicted"/>
<dbReference type="AlphaFoldDB" id="A0A2U4F3X1"/>
<name>A0A2U4F3X1_9SPIR</name>
<dbReference type="EMBL" id="ALNZ01000006">
    <property type="protein sequence ID" value="EKV58229.1"/>
    <property type="molecule type" value="Genomic_DNA"/>
</dbReference>
<gene>
    <name evidence="1" type="ORF">A966_00555</name>
</gene>
<dbReference type="Proteomes" id="UP000011663">
    <property type="component" value="Unassembled WGS sequence"/>
</dbReference>
<evidence type="ECO:0000313" key="1">
    <source>
        <dbReference type="EMBL" id="EKV58229.1"/>
    </source>
</evidence>